<dbReference type="NCBIfam" id="TIGR01467">
    <property type="entry name" value="cobI_cbiL"/>
    <property type="match status" value="1"/>
</dbReference>
<dbReference type="EMBL" id="JXJQ01000006">
    <property type="protein sequence ID" value="KJY62292.1"/>
    <property type="molecule type" value="Genomic_DNA"/>
</dbReference>
<keyword evidence="5 9" id="KW-0808">Transferase</keyword>
<evidence type="ECO:0000256" key="3">
    <source>
        <dbReference type="ARBA" id="ARBA00022573"/>
    </source>
</evidence>
<dbReference type="InterPro" id="IPR012382">
    <property type="entry name" value="CobI/CbiL"/>
</dbReference>
<comment type="similarity">
    <text evidence="2 7">Belongs to the precorrin methyltransferase family.</text>
</comment>
<dbReference type="Gene3D" id="3.40.1010.10">
    <property type="entry name" value="Cobalt-precorrin-4 Transmethylase, Domain 1"/>
    <property type="match status" value="1"/>
</dbReference>
<keyword evidence="10" id="KW-1185">Reference proteome</keyword>
<dbReference type="Gene3D" id="3.30.950.10">
    <property type="entry name" value="Methyltransferase, Cobalt-precorrin-4 Transmethylase, Domain 2"/>
    <property type="match status" value="1"/>
</dbReference>
<dbReference type="RefSeq" id="WP_046315920.1">
    <property type="nucleotide sequence ID" value="NZ_JBHSZT010000001.1"/>
</dbReference>
<dbReference type="InterPro" id="IPR014777">
    <property type="entry name" value="4pyrrole_Mease_sub1"/>
</dbReference>
<dbReference type="GO" id="GO:0030788">
    <property type="term" value="F:precorrin-2 C20-methyltransferase activity"/>
    <property type="evidence" value="ECO:0007669"/>
    <property type="project" value="InterPro"/>
</dbReference>
<dbReference type="OrthoDB" id="9804789at2"/>
<dbReference type="SUPFAM" id="SSF53790">
    <property type="entry name" value="Tetrapyrrole methylase"/>
    <property type="match status" value="1"/>
</dbReference>
<comment type="pathway">
    <text evidence="1">Cofactor biosynthesis; adenosylcobalamin biosynthesis.</text>
</comment>
<dbReference type="NCBIfam" id="NF004059">
    <property type="entry name" value="PRK05576.1-2"/>
    <property type="match status" value="1"/>
</dbReference>
<dbReference type="Proteomes" id="UP000033558">
    <property type="component" value="Unassembled WGS sequence"/>
</dbReference>
<accession>A0A0F4LU52</accession>
<evidence type="ECO:0000259" key="8">
    <source>
        <dbReference type="Pfam" id="PF00590"/>
    </source>
</evidence>
<name>A0A0F4LU52_9LACO</name>
<dbReference type="InterPro" id="IPR000878">
    <property type="entry name" value="4pyrrol_Mease"/>
</dbReference>
<dbReference type="UniPathway" id="UPA00148"/>
<dbReference type="PANTHER" id="PTHR43467">
    <property type="entry name" value="COBALT-PRECORRIN-2 C(20)-METHYLTRANSFERASE"/>
    <property type="match status" value="1"/>
</dbReference>
<keyword evidence="3" id="KW-0169">Cobalamin biosynthesis</keyword>
<dbReference type="STRING" id="1218492.JG30_04930"/>
<evidence type="ECO:0000256" key="2">
    <source>
        <dbReference type="ARBA" id="ARBA00005879"/>
    </source>
</evidence>
<dbReference type="InterPro" id="IPR014776">
    <property type="entry name" value="4pyrrole_Mease_sub2"/>
</dbReference>
<organism evidence="9 10">
    <name type="scientific">Bombilactobacillus mellifer</name>
    <dbReference type="NCBI Taxonomy" id="1218492"/>
    <lineage>
        <taxon>Bacteria</taxon>
        <taxon>Bacillati</taxon>
        <taxon>Bacillota</taxon>
        <taxon>Bacilli</taxon>
        <taxon>Lactobacillales</taxon>
        <taxon>Lactobacillaceae</taxon>
        <taxon>Bombilactobacillus</taxon>
    </lineage>
</organism>
<proteinExistence type="inferred from homology"/>
<evidence type="ECO:0000256" key="7">
    <source>
        <dbReference type="PIRNR" id="PIRNR036427"/>
    </source>
</evidence>
<keyword evidence="6" id="KW-0949">S-adenosyl-L-methionine</keyword>
<keyword evidence="4 9" id="KW-0489">Methyltransferase</keyword>
<dbReference type="CDD" id="cd11645">
    <property type="entry name" value="Precorrin_2_C20_MT"/>
    <property type="match status" value="1"/>
</dbReference>
<reference evidence="9 10" key="1">
    <citation type="submission" date="2015-01" db="EMBL/GenBank/DDBJ databases">
        <title>Comparative genomics of the lactic acid bacteria isolated from the honey bee gut.</title>
        <authorList>
            <person name="Ellegaard K.M."/>
            <person name="Tamarit D."/>
            <person name="Javelind E."/>
            <person name="Olofsson T."/>
            <person name="Andersson S.G."/>
            <person name="Vasquez A."/>
        </authorList>
    </citation>
    <scope>NUCLEOTIDE SEQUENCE [LARGE SCALE GENOMIC DNA]</scope>
    <source>
        <strain evidence="9 10">Bin4</strain>
    </source>
</reference>
<comment type="caution">
    <text evidence="9">The sequence shown here is derived from an EMBL/GenBank/DDBJ whole genome shotgun (WGS) entry which is preliminary data.</text>
</comment>
<evidence type="ECO:0000256" key="6">
    <source>
        <dbReference type="ARBA" id="ARBA00022691"/>
    </source>
</evidence>
<evidence type="ECO:0000313" key="9">
    <source>
        <dbReference type="EMBL" id="KJY62292.1"/>
    </source>
</evidence>
<dbReference type="PANTHER" id="PTHR43467:SF2">
    <property type="entry name" value="COBALT-PRECORRIN-2 C(20)-METHYLTRANSFERASE"/>
    <property type="match status" value="1"/>
</dbReference>
<gene>
    <name evidence="9" type="primary">cbiL</name>
    <name evidence="9" type="ORF">JG30_04930</name>
</gene>
<sequence>MTYFVGIGVGPGDSELLTLKAVQTLKQLDTLYVPHAHSGQVSLAETIAQPYLKTTIEIKSRRFPMVRSQTVKAQEWQKIADEIIADVNAGQEVGFLTLGDPAIYSTFSYLCNYLQGKIPIRSVAGISSFSQIASILVQPLILDNESLAIIPANKDPQQLEQLIDLNDNVVLMKLAVNFAKIYQILAQRNLLAQTTVIERASMEQQVIKTMNQYHPEDKVPYFTTAVLRKEHTDAIQKNT</sequence>
<evidence type="ECO:0000313" key="10">
    <source>
        <dbReference type="Proteomes" id="UP000033558"/>
    </source>
</evidence>
<protein>
    <submittedName>
        <fullName evidence="9">Precorrin-2 C(20)-methyltransferase</fullName>
    </submittedName>
</protein>
<dbReference type="HOGENOM" id="CLU_076014_2_1_9"/>
<dbReference type="Pfam" id="PF00590">
    <property type="entry name" value="TP_methylase"/>
    <property type="match status" value="1"/>
</dbReference>
<dbReference type="InterPro" id="IPR035996">
    <property type="entry name" value="4pyrrol_Methylase_sf"/>
</dbReference>
<dbReference type="GO" id="GO:0009236">
    <property type="term" value="P:cobalamin biosynthetic process"/>
    <property type="evidence" value="ECO:0007669"/>
    <property type="project" value="UniProtKB-UniRule"/>
</dbReference>
<dbReference type="PIRSF" id="PIRSF036427">
    <property type="entry name" value="Precrrn-2_mtase"/>
    <property type="match status" value="1"/>
</dbReference>
<feature type="domain" description="Tetrapyrrole methylase" evidence="8">
    <location>
        <begin position="4"/>
        <end position="209"/>
    </location>
</feature>
<dbReference type="PATRIC" id="fig|1218492.5.peg.618"/>
<evidence type="ECO:0000256" key="5">
    <source>
        <dbReference type="ARBA" id="ARBA00022679"/>
    </source>
</evidence>
<evidence type="ECO:0000256" key="1">
    <source>
        <dbReference type="ARBA" id="ARBA00004953"/>
    </source>
</evidence>
<dbReference type="AlphaFoldDB" id="A0A0F4LU52"/>
<evidence type="ECO:0000256" key="4">
    <source>
        <dbReference type="ARBA" id="ARBA00022603"/>
    </source>
</evidence>
<dbReference type="InterPro" id="IPR006364">
    <property type="entry name" value="CobI/CbiL/CobIJ_dom"/>
</dbReference>
<dbReference type="GO" id="GO:0032259">
    <property type="term" value="P:methylation"/>
    <property type="evidence" value="ECO:0007669"/>
    <property type="project" value="UniProtKB-KW"/>
</dbReference>